<organism evidence="12 13">
    <name type="scientific">Aspergillus arachidicola</name>
    <dbReference type="NCBI Taxonomy" id="656916"/>
    <lineage>
        <taxon>Eukaryota</taxon>
        <taxon>Fungi</taxon>
        <taxon>Dikarya</taxon>
        <taxon>Ascomycota</taxon>
        <taxon>Pezizomycotina</taxon>
        <taxon>Eurotiomycetes</taxon>
        <taxon>Eurotiomycetidae</taxon>
        <taxon>Eurotiales</taxon>
        <taxon>Aspergillaceae</taxon>
        <taxon>Aspergillus</taxon>
        <taxon>Aspergillus subgen. Circumdati</taxon>
    </lineage>
</organism>
<dbReference type="Pfam" id="PF01494">
    <property type="entry name" value="FAD_binding_3"/>
    <property type="match status" value="1"/>
</dbReference>
<keyword evidence="8" id="KW-0325">Glycoprotein</keyword>
<name>A0A2G7FFT5_9EURO</name>
<dbReference type="InterPro" id="IPR002938">
    <property type="entry name" value="FAD-bd"/>
</dbReference>
<keyword evidence="6" id="KW-0274">FAD</keyword>
<evidence type="ECO:0000259" key="11">
    <source>
        <dbReference type="Pfam" id="PF01494"/>
    </source>
</evidence>
<feature type="signal peptide" evidence="10">
    <location>
        <begin position="1"/>
        <end position="20"/>
    </location>
</feature>
<evidence type="ECO:0000256" key="5">
    <source>
        <dbReference type="ARBA" id="ARBA00022801"/>
    </source>
</evidence>
<evidence type="ECO:0000256" key="7">
    <source>
        <dbReference type="ARBA" id="ARBA00023002"/>
    </source>
</evidence>
<dbReference type="PANTHER" id="PTHR11010:SF117">
    <property type="entry name" value="SERINE PROTEASE 16"/>
    <property type="match status" value="1"/>
</dbReference>
<keyword evidence="7" id="KW-0560">Oxidoreductase</keyword>
<comment type="caution">
    <text evidence="12">The sequence shown here is derived from an EMBL/GenBank/DDBJ whole genome shotgun (WGS) entry which is preliminary data.</text>
</comment>
<dbReference type="Gene3D" id="3.50.50.60">
    <property type="entry name" value="FAD/NAD(P)-binding domain"/>
    <property type="match status" value="1"/>
</dbReference>
<dbReference type="SUPFAM" id="SSF51905">
    <property type="entry name" value="FAD/NAD(P)-binding domain"/>
    <property type="match status" value="1"/>
</dbReference>
<evidence type="ECO:0000256" key="8">
    <source>
        <dbReference type="ARBA" id="ARBA00023180"/>
    </source>
</evidence>
<dbReference type="InterPro" id="IPR029058">
    <property type="entry name" value="AB_hydrolase_fold"/>
</dbReference>
<evidence type="ECO:0000313" key="12">
    <source>
        <dbReference type="EMBL" id="PIG79423.1"/>
    </source>
</evidence>
<dbReference type="Pfam" id="PF05577">
    <property type="entry name" value="Peptidase_S28"/>
    <property type="match status" value="1"/>
</dbReference>
<feature type="compositionally biased region" description="Basic and acidic residues" evidence="9">
    <location>
        <begin position="380"/>
        <end position="390"/>
    </location>
</feature>
<keyword evidence="5" id="KW-0378">Hydrolase</keyword>
<dbReference type="EMBL" id="NEXV01000682">
    <property type="protein sequence ID" value="PIG79423.1"/>
    <property type="molecule type" value="Genomic_DNA"/>
</dbReference>
<dbReference type="GO" id="GO:0070008">
    <property type="term" value="F:serine-type exopeptidase activity"/>
    <property type="evidence" value="ECO:0007669"/>
    <property type="project" value="InterPro"/>
</dbReference>
<proteinExistence type="inferred from homology"/>
<dbReference type="FunFam" id="3.40.50.1820:FF:000251">
    <property type="entry name" value="Extracelular serine carboxypeptidase, putative"/>
    <property type="match status" value="1"/>
</dbReference>
<comment type="similarity">
    <text evidence="1">Belongs to the peptidase S28 family.</text>
</comment>
<protein>
    <submittedName>
        <fullName evidence="12">Extracellular serine carboxypeptidase</fullName>
    </submittedName>
</protein>
<dbReference type="Proteomes" id="UP000231358">
    <property type="component" value="Unassembled WGS sequence"/>
</dbReference>
<evidence type="ECO:0000256" key="2">
    <source>
        <dbReference type="ARBA" id="ARBA00022630"/>
    </source>
</evidence>
<gene>
    <name evidence="12" type="ORF">AARAC_010756</name>
</gene>
<evidence type="ECO:0000313" key="13">
    <source>
        <dbReference type="Proteomes" id="UP000231358"/>
    </source>
</evidence>
<dbReference type="SUPFAM" id="SSF53474">
    <property type="entry name" value="alpha/beta-Hydrolases"/>
    <property type="match status" value="1"/>
</dbReference>
<dbReference type="PANTHER" id="PTHR11010">
    <property type="entry name" value="PROTEASE S28 PRO-X CARBOXYPEPTIDASE-RELATED"/>
    <property type="match status" value="1"/>
</dbReference>
<keyword evidence="4 10" id="KW-0732">Signal</keyword>
<evidence type="ECO:0000256" key="1">
    <source>
        <dbReference type="ARBA" id="ARBA00011079"/>
    </source>
</evidence>
<dbReference type="AlphaFoldDB" id="A0A2G7FFT5"/>
<dbReference type="GO" id="GO:0016491">
    <property type="term" value="F:oxidoreductase activity"/>
    <property type="evidence" value="ECO:0007669"/>
    <property type="project" value="UniProtKB-KW"/>
</dbReference>
<sequence length="1166" mass="129674">MHSSLKLLLAAGSLLPLAQAFQYTPLQLAYPELRAKQQLTPESAVKQQSTTAEYPEYYLSVPVDHFHNDSRYAPHSDDHFDLRYWFDAQYYKEGGPVFVIAAGETDATARFPFLSQGIVTELASAYHGIGVILEHRYYGKSYPVANLTTENIRFLSTDQALADYAYFASNVVFPGLEHVNLTSKTTPWIAYGGSYAGAFVAFLRKLYPDVYWGAVSSSGVTEAIIDFWQYYEPIRKFGPSDCIWSTQTFIDVVDRILIDHADNKTLGQQLKSSLGVSPDKDDVSFVSLLSSGLDSFQSRNWDSNIGSYSFRSYCDNITSSDLLYPDTEAVKPTIQELIEVAGYDASNSSFVNGFLNHIGLFNKSISSDEDSAETEQSDSSDPKSLPKDDGTSWEYQVCTEWGYFMSGASVPKDIMPLISRVLDVASVSTFCETTYGITSPPNVTNINRHGGFNFSYPRVAIIDGLADPWRDATPHADGTKERESTDDEPFILIDVPAEDVWDGIRGAVHHWDQNGLSKTDEVIIGGGISGCTAYLQLKKHLPKPPTPDEDHEITIYEAYDTNKDTTCDERDGPTHSSTLIVGGGLGIGPNGLNVLKRLDEDLLREIVRGGYVVPTSNMKNKNGHLLIRMDASDESTSPNELPMHMLGCSRHWFWRCLRVRIPDRDIVTKRVAEVVANPNGRNVVHFADDSPPVEADLVIGADGLKGIVKRALFPEAGEDPFPPHYEGLSGVGGFIPAETVKDDVEKGSMNFIIGGNGFFGYFYSDSARSAPHRDSPYHVSEPGESLGWWSTYQVDDCPNPKTIDKEDVARQLRERYSSWKDPVIQKVLHSLEVSNMYPTWTMPPLPTWERNGVVLVGDAAHALPPTSGQGSSQALEDVEAFVLFLSHYLRKEYVTRGPDIDVKGVASTAAKPYMELRIPRVRAILEDAKRRQNVKRDMSVVEEYLMYSFLWILGWFPNFFAKEMKAVFNYNIADEVRKVLEVTLSMMNLLLLTLTLLTTLTSATPTPRQNTLLYPYETYRYWVQSGNWKLDPQDQLLVVKNGNAADETTSIVTFDIPTTADGHKCKLLFDLWARDVSSGSKQADVFTATKPTGASASDSNTGSASLQSVSKEVADIIVQSRDEHVGRISVSAPGTADWVLAYQDIRSLIVLLGRSWDLSLWGLMMR</sequence>
<dbReference type="GO" id="GO:0071949">
    <property type="term" value="F:FAD binding"/>
    <property type="evidence" value="ECO:0007669"/>
    <property type="project" value="InterPro"/>
</dbReference>
<dbReference type="Gene3D" id="3.40.50.1820">
    <property type="entry name" value="alpha/beta hydrolase"/>
    <property type="match status" value="2"/>
</dbReference>
<reference evidence="12 13" key="1">
    <citation type="submission" date="2017-05" db="EMBL/GenBank/DDBJ databases">
        <title>Genome sequence for an aflatoxigenic pathogen of Argentinian peanut, Aspergillus arachidicola.</title>
        <authorList>
            <person name="Moore G."/>
            <person name="Beltz S.B."/>
            <person name="Mack B.M."/>
        </authorList>
    </citation>
    <scope>NUCLEOTIDE SEQUENCE [LARGE SCALE GENOMIC DNA]</scope>
    <source>
        <strain evidence="12 13">CBS 117610</strain>
    </source>
</reference>
<accession>A0A2G7FFT5</accession>
<keyword evidence="3" id="KW-0645">Protease</keyword>
<dbReference type="InterPro" id="IPR008758">
    <property type="entry name" value="Peptidase_S28"/>
</dbReference>
<feature type="compositionally biased region" description="Acidic residues" evidence="9">
    <location>
        <begin position="369"/>
        <end position="378"/>
    </location>
</feature>
<feature type="chain" id="PRO_5013761839" evidence="10">
    <location>
        <begin position="21"/>
        <end position="1166"/>
    </location>
</feature>
<keyword evidence="12" id="KW-0121">Carboxypeptidase</keyword>
<keyword evidence="2" id="KW-0285">Flavoprotein</keyword>
<evidence type="ECO:0000256" key="4">
    <source>
        <dbReference type="ARBA" id="ARBA00022729"/>
    </source>
</evidence>
<evidence type="ECO:0000256" key="3">
    <source>
        <dbReference type="ARBA" id="ARBA00022670"/>
    </source>
</evidence>
<evidence type="ECO:0000256" key="10">
    <source>
        <dbReference type="SAM" id="SignalP"/>
    </source>
</evidence>
<feature type="region of interest" description="Disordered" evidence="9">
    <location>
        <begin position="369"/>
        <end position="391"/>
    </location>
</feature>
<evidence type="ECO:0000256" key="6">
    <source>
        <dbReference type="ARBA" id="ARBA00022827"/>
    </source>
</evidence>
<dbReference type="GO" id="GO:0006508">
    <property type="term" value="P:proteolysis"/>
    <property type="evidence" value="ECO:0007669"/>
    <property type="project" value="UniProtKB-KW"/>
</dbReference>
<feature type="domain" description="FAD-binding" evidence="11">
    <location>
        <begin position="692"/>
        <end position="890"/>
    </location>
</feature>
<dbReference type="InterPro" id="IPR036188">
    <property type="entry name" value="FAD/NAD-bd_sf"/>
</dbReference>
<dbReference type="PRINTS" id="PR00420">
    <property type="entry name" value="RNGMNOXGNASE"/>
</dbReference>
<keyword evidence="13" id="KW-1185">Reference proteome</keyword>
<dbReference type="GO" id="GO:0004180">
    <property type="term" value="F:carboxypeptidase activity"/>
    <property type="evidence" value="ECO:0007669"/>
    <property type="project" value="UniProtKB-KW"/>
</dbReference>
<dbReference type="GO" id="GO:0008239">
    <property type="term" value="F:dipeptidyl-peptidase activity"/>
    <property type="evidence" value="ECO:0007669"/>
    <property type="project" value="TreeGrafter"/>
</dbReference>
<evidence type="ECO:0000256" key="9">
    <source>
        <dbReference type="SAM" id="MobiDB-lite"/>
    </source>
</evidence>